<protein>
    <recommendedName>
        <fullName evidence="1">non-specific serine/threonine protein kinase</fullName>
        <ecNumber evidence="1">2.7.11.1</ecNumber>
    </recommendedName>
</protein>
<evidence type="ECO:0000256" key="8">
    <source>
        <dbReference type="ARBA" id="ARBA00048679"/>
    </source>
</evidence>
<evidence type="ECO:0000313" key="10">
    <source>
        <dbReference type="EMBL" id="KAB7496472.1"/>
    </source>
</evidence>
<sequence length="585" mass="67569">MDYFADMAPPILNLQHQNVTMFHDFFITGSSFCIVTEYCSGGNLKDFICRQNGIFLPEGFILDSFVQLGLAVNFLHEKSIVHRNINSRSVFFSHDGCVKLGNFKNAALLKSSINITNYASPELIQKKPYDIASDIWSLGCVLYEMTCLKHAFEDSNEALLMLKILSSPVEPIPNHYSNDLKALTSLMLEKKSNKRPLIKTLLMFSFLNKRVLKYAKEEEIQDLKIDSKGNVGKLPVLKTSMLNCPLSKYSKSINSLHLVPNISKEKVKKEKENDSVETLNTLTCIKYSKKNSYIFKESARRGRKKSGNIETKNSLESPLLCRPLDKYSKILSNNFTSNEDSITFPRIIPPVTNSYSKKFLKDIFSPLASFSYIPKVNKDKLKCFKDYMSTMSWHKMRKDLDVLSDISAERTIENIFTGFKMDESIFDDIYKRKKIIPESFWTEGKNEINEEINGLLSYSKGPNILPYDISLFTNDHYHMFNEGASKSSDIFKELFMLVRNCLCCTCLNSLLLKHFFSYEFFKHTAVDVNHFDQYKSNNKYLNVDLLYKYLQSKLGFLLKKCTGVGVEIYCYIHEDYEERNKFRSR</sequence>
<keyword evidence="5 10" id="KW-0418">Kinase</keyword>
<comment type="caution">
    <text evidence="10">The sequence shown here is derived from an EMBL/GenBank/DDBJ whole genome shotgun (WGS) entry which is preliminary data.</text>
</comment>
<evidence type="ECO:0000256" key="1">
    <source>
        <dbReference type="ARBA" id="ARBA00012513"/>
    </source>
</evidence>
<comment type="catalytic activity">
    <reaction evidence="8">
        <text>L-seryl-[protein] + ATP = O-phospho-L-seryl-[protein] + ADP + H(+)</text>
        <dbReference type="Rhea" id="RHEA:17989"/>
        <dbReference type="Rhea" id="RHEA-COMP:9863"/>
        <dbReference type="Rhea" id="RHEA-COMP:11604"/>
        <dbReference type="ChEBI" id="CHEBI:15378"/>
        <dbReference type="ChEBI" id="CHEBI:29999"/>
        <dbReference type="ChEBI" id="CHEBI:30616"/>
        <dbReference type="ChEBI" id="CHEBI:83421"/>
        <dbReference type="ChEBI" id="CHEBI:456216"/>
        <dbReference type="EC" id="2.7.11.1"/>
    </reaction>
</comment>
<evidence type="ECO:0000256" key="6">
    <source>
        <dbReference type="ARBA" id="ARBA00022840"/>
    </source>
</evidence>
<dbReference type="EC" id="2.7.11.1" evidence="1"/>
<dbReference type="PANTHER" id="PTHR44899">
    <property type="entry name" value="CAMK FAMILY PROTEIN KINASE"/>
    <property type="match status" value="1"/>
</dbReference>
<proteinExistence type="predicted"/>
<reference evidence="10 11" key="1">
    <citation type="journal article" date="2019" name="PLoS Biol.">
        <title>Sex chromosomes control vertical transmission of feminizing Wolbachia symbionts in an isopod.</title>
        <authorList>
            <person name="Becking T."/>
            <person name="Chebbi M.A."/>
            <person name="Giraud I."/>
            <person name="Moumen B."/>
            <person name="Laverre T."/>
            <person name="Caubet Y."/>
            <person name="Peccoud J."/>
            <person name="Gilbert C."/>
            <person name="Cordaux R."/>
        </authorList>
    </citation>
    <scope>NUCLEOTIDE SEQUENCE [LARGE SCALE GENOMIC DNA]</scope>
    <source>
        <strain evidence="10">ANa2</strain>
        <tissue evidence="10">Whole body excluding digestive tract and cuticle</tissue>
    </source>
</reference>
<dbReference type="PROSITE" id="PS50011">
    <property type="entry name" value="PROTEIN_KINASE_DOM"/>
    <property type="match status" value="1"/>
</dbReference>
<keyword evidence="11" id="KW-1185">Reference proteome</keyword>
<keyword evidence="3" id="KW-0808">Transferase</keyword>
<feature type="domain" description="Protein kinase" evidence="9">
    <location>
        <begin position="1"/>
        <end position="207"/>
    </location>
</feature>
<dbReference type="Gene3D" id="1.10.510.10">
    <property type="entry name" value="Transferase(Phosphotransferase) domain 1"/>
    <property type="match status" value="1"/>
</dbReference>
<keyword evidence="2" id="KW-0723">Serine/threonine-protein kinase</keyword>
<evidence type="ECO:0000256" key="3">
    <source>
        <dbReference type="ARBA" id="ARBA00022679"/>
    </source>
</evidence>
<dbReference type="OrthoDB" id="504170at2759"/>
<keyword evidence="6" id="KW-0067">ATP-binding</keyword>
<accession>A0A5N5SRB0</accession>
<dbReference type="InterPro" id="IPR011009">
    <property type="entry name" value="Kinase-like_dom_sf"/>
</dbReference>
<name>A0A5N5SRB0_9CRUS</name>
<evidence type="ECO:0000256" key="5">
    <source>
        <dbReference type="ARBA" id="ARBA00022777"/>
    </source>
</evidence>
<evidence type="ECO:0000256" key="4">
    <source>
        <dbReference type="ARBA" id="ARBA00022741"/>
    </source>
</evidence>
<dbReference type="AlphaFoldDB" id="A0A5N5SRB0"/>
<organism evidence="10 11">
    <name type="scientific">Armadillidium nasatum</name>
    <dbReference type="NCBI Taxonomy" id="96803"/>
    <lineage>
        <taxon>Eukaryota</taxon>
        <taxon>Metazoa</taxon>
        <taxon>Ecdysozoa</taxon>
        <taxon>Arthropoda</taxon>
        <taxon>Crustacea</taxon>
        <taxon>Multicrustacea</taxon>
        <taxon>Malacostraca</taxon>
        <taxon>Eumalacostraca</taxon>
        <taxon>Peracarida</taxon>
        <taxon>Isopoda</taxon>
        <taxon>Oniscidea</taxon>
        <taxon>Crinocheta</taxon>
        <taxon>Armadillidiidae</taxon>
        <taxon>Armadillidium</taxon>
    </lineage>
</organism>
<dbReference type="GO" id="GO:0005524">
    <property type="term" value="F:ATP binding"/>
    <property type="evidence" value="ECO:0007669"/>
    <property type="project" value="UniProtKB-KW"/>
</dbReference>
<dbReference type="Pfam" id="PF00069">
    <property type="entry name" value="Pkinase"/>
    <property type="match status" value="1"/>
</dbReference>
<evidence type="ECO:0000313" key="11">
    <source>
        <dbReference type="Proteomes" id="UP000326759"/>
    </source>
</evidence>
<evidence type="ECO:0000256" key="7">
    <source>
        <dbReference type="ARBA" id="ARBA00047899"/>
    </source>
</evidence>
<dbReference type="InterPro" id="IPR051131">
    <property type="entry name" value="NEK_Ser/Thr_kinase_NIMA"/>
</dbReference>
<dbReference type="PANTHER" id="PTHR44899:SF8">
    <property type="entry name" value="NIMA-RELATED KINASE 11"/>
    <property type="match status" value="1"/>
</dbReference>
<dbReference type="GO" id="GO:0004674">
    <property type="term" value="F:protein serine/threonine kinase activity"/>
    <property type="evidence" value="ECO:0007669"/>
    <property type="project" value="UniProtKB-KW"/>
</dbReference>
<dbReference type="SUPFAM" id="SSF56112">
    <property type="entry name" value="Protein kinase-like (PK-like)"/>
    <property type="match status" value="1"/>
</dbReference>
<gene>
    <name evidence="10" type="primary">Nek1</name>
    <name evidence="10" type="ORF">Anas_14301</name>
</gene>
<dbReference type="EMBL" id="SEYY01021328">
    <property type="protein sequence ID" value="KAB7496472.1"/>
    <property type="molecule type" value="Genomic_DNA"/>
</dbReference>
<evidence type="ECO:0000256" key="2">
    <source>
        <dbReference type="ARBA" id="ARBA00022527"/>
    </source>
</evidence>
<keyword evidence="4" id="KW-0547">Nucleotide-binding</keyword>
<comment type="catalytic activity">
    <reaction evidence="7">
        <text>L-threonyl-[protein] + ATP = O-phospho-L-threonyl-[protein] + ADP + H(+)</text>
        <dbReference type="Rhea" id="RHEA:46608"/>
        <dbReference type="Rhea" id="RHEA-COMP:11060"/>
        <dbReference type="Rhea" id="RHEA-COMP:11605"/>
        <dbReference type="ChEBI" id="CHEBI:15378"/>
        <dbReference type="ChEBI" id="CHEBI:30013"/>
        <dbReference type="ChEBI" id="CHEBI:30616"/>
        <dbReference type="ChEBI" id="CHEBI:61977"/>
        <dbReference type="ChEBI" id="CHEBI:456216"/>
        <dbReference type="EC" id="2.7.11.1"/>
    </reaction>
</comment>
<dbReference type="Proteomes" id="UP000326759">
    <property type="component" value="Unassembled WGS sequence"/>
</dbReference>
<evidence type="ECO:0000259" key="9">
    <source>
        <dbReference type="PROSITE" id="PS50011"/>
    </source>
</evidence>
<dbReference type="InterPro" id="IPR000719">
    <property type="entry name" value="Prot_kinase_dom"/>
</dbReference>